<dbReference type="EMBL" id="BNDV01000010">
    <property type="protein sequence ID" value="GHI15115.1"/>
    <property type="molecule type" value="Genomic_DNA"/>
</dbReference>
<dbReference type="InterPro" id="IPR046151">
    <property type="entry name" value="DUF6153"/>
</dbReference>
<evidence type="ECO:0000313" key="2">
    <source>
        <dbReference type="EMBL" id="GHI15115.1"/>
    </source>
</evidence>
<dbReference type="Pfam" id="PF19650">
    <property type="entry name" value="DUF6153"/>
    <property type="match status" value="1"/>
</dbReference>
<evidence type="ECO:0000313" key="3">
    <source>
        <dbReference type="Proteomes" id="UP000660554"/>
    </source>
</evidence>
<feature type="region of interest" description="Disordered" evidence="1">
    <location>
        <begin position="1"/>
        <end position="28"/>
    </location>
</feature>
<organism evidence="2 3">
    <name type="scientific">Streptomyces virginiae</name>
    <name type="common">Streptomyces cinnamonensis</name>
    <dbReference type="NCBI Taxonomy" id="1961"/>
    <lineage>
        <taxon>Bacteria</taxon>
        <taxon>Bacillati</taxon>
        <taxon>Actinomycetota</taxon>
        <taxon>Actinomycetes</taxon>
        <taxon>Kitasatosporales</taxon>
        <taxon>Streptomycetaceae</taxon>
        <taxon>Streptomyces</taxon>
    </lineage>
</organism>
<accession>A0ABQ3NQP5</accession>
<keyword evidence="3" id="KW-1185">Reference proteome</keyword>
<sequence>MLRHARGRPTVGNVTRHEPRTQPQSRPVPRLGSLLVLALLIGLLGMHGLDTSAALPATGVTVHVSHHAAAAGPLYPCDHEQRGPVRDAGHADQMCASPALPGAPGVVAPDITPLSSMPGSLVFAQPAPSLSPVHQPAGGRAPPSLADLQVLRT</sequence>
<protein>
    <submittedName>
        <fullName evidence="2">Uncharacterized protein</fullName>
    </submittedName>
</protein>
<proteinExistence type="predicted"/>
<feature type="region of interest" description="Disordered" evidence="1">
    <location>
        <begin position="129"/>
        <end position="153"/>
    </location>
</feature>
<gene>
    <name evidence="2" type="ORF">Scinn_45780</name>
</gene>
<dbReference type="Proteomes" id="UP000660554">
    <property type="component" value="Unassembled WGS sequence"/>
</dbReference>
<reference evidence="3" key="1">
    <citation type="submission" date="2020-09" db="EMBL/GenBank/DDBJ databases">
        <title>Whole genome shotgun sequence of Streptomyces cinnamonensis NBRC 15873.</title>
        <authorList>
            <person name="Komaki H."/>
            <person name="Tamura T."/>
        </authorList>
    </citation>
    <scope>NUCLEOTIDE SEQUENCE [LARGE SCALE GENOMIC DNA]</scope>
    <source>
        <strain evidence="3">NBRC 15873</strain>
    </source>
</reference>
<evidence type="ECO:0000256" key="1">
    <source>
        <dbReference type="SAM" id="MobiDB-lite"/>
    </source>
</evidence>
<comment type="caution">
    <text evidence="2">The sequence shown here is derived from an EMBL/GenBank/DDBJ whole genome shotgun (WGS) entry which is preliminary data.</text>
</comment>
<name>A0ABQ3NQP5_STRVG</name>